<proteinExistence type="predicted"/>
<evidence type="ECO:0000313" key="2">
    <source>
        <dbReference type="Proteomes" id="UP000814140"/>
    </source>
</evidence>
<comment type="caution">
    <text evidence="1">The sequence shown here is derived from an EMBL/GenBank/DDBJ whole genome shotgun (WGS) entry which is preliminary data.</text>
</comment>
<reference evidence="1" key="1">
    <citation type="submission" date="2021-03" db="EMBL/GenBank/DDBJ databases">
        <authorList>
            <consortium name="DOE Joint Genome Institute"/>
            <person name="Ahrendt S."/>
            <person name="Looney B.P."/>
            <person name="Miyauchi S."/>
            <person name="Morin E."/>
            <person name="Drula E."/>
            <person name="Courty P.E."/>
            <person name="Chicoki N."/>
            <person name="Fauchery L."/>
            <person name="Kohler A."/>
            <person name="Kuo A."/>
            <person name="Labutti K."/>
            <person name="Pangilinan J."/>
            <person name="Lipzen A."/>
            <person name="Riley R."/>
            <person name="Andreopoulos W."/>
            <person name="He G."/>
            <person name="Johnson J."/>
            <person name="Barry K.W."/>
            <person name="Grigoriev I.V."/>
            <person name="Nagy L."/>
            <person name="Hibbett D."/>
            <person name="Henrissat B."/>
            <person name="Matheny P.B."/>
            <person name="Labbe J."/>
            <person name="Martin F."/>
        </authorList>
    </citation>
    <scope>NUCLEOTIDE SEQUENCE</scope>
    <source>
        <strain evidence="1">HHB10654</strain>
    </source>
</reference>
<dbReference type="EMBL" id="MU277263">
    <property type="protein sequence ID" value="KAI0056483.1"/>
    <property type="molecule type" value="Genomic_DNA"/>
</dbReference>
<reference evidence="1" key="2">
    <citation type="journal article" date="2022" name="New Phytol.">
        <title>Evolutionary transition to the ectomycorrhizal habit in the genomes of a hyperdiverse lineage of mushroom-forming fungi.</title>
        <authorList>
            <person name="Looney B."/>
            <person name="Miyauchi S."/>
            <person name="Morin E."/>
            <person name="Drula E."/>
            <person name="Courty P.E."/>
            <person name="Kohler A."/>
            <person name="Kuo A."/>
            <person name="LaButti K."/>
            <person name="Pangilinan J."/>
            <person name="Lipzen A."/>
            <person name="Riley R."/>
            <person name="Andreopoulos W."/>
            <person name="He G."/>
            <person name="Johnson J."/>
            <person name="Nolan M."/>
            <person name="Tritt A."/>
            <person name="Barry K.W."/>
            <person name="Grigoriev I.V."/>
            <person name="Nagy L.G."/>
            <person name="Hibbett D."/>
            <person name="Henrissat B."/>
            <person name="Matheny P.B."/>
            <person name="Labbe J."/>
            <person name="Martin F.M."/>
        </authorList>
    </citation>
    <scope>NUCLEOTIDE SEQUENCE</scope>
    <source>
        <strain evidence="1">HHB10654</strain>
    </source>
</reference>
<keyword evidence="2" id="KW-1185">Reference proteome</keyword>
<dbReference type="Proteomes" id="UP000814140">
    <property type="component" value="Unassembled WGS sequence"/>
</dbReference>
<sequence length="95" mass="9898">MPTPTSALSSVRLLIPSDQATARQWEACRLVNPGAWASPRHWRPSKPCTILPAATVSLSCPSSGAVARSARAPAGGPTTLARESGPPVPEPRIGY</sequence>
<accession>A0ACB8SKU1</accession>
<organism evidence="1 2">
    <name type="scientific">Artomyces pyxidatus</name>
    <dbReference type="NCBI Taxonomy" id="48021"/>
    <lineage>
        <taxon>Eukaryota</taxon>
        <taxon>Fungi</taxon>
        <taxon>Dikarya</taxon>
        <taxon>Basidiomycota</taxon>
        <taxon>Agaricomycotina</taxon>
        <taxon>Agaricomycetes</taxon>
        <taxon>Russulales</taxon>
        <taxon>Auriscalpiaceae</taxon>
        <taxon>Artomyces</taxon>
    </lineage>
</organism>
<protein>
    <submittedName>
        <fullName evidence="1">Uncharacterized protein</fullName>
    </submittedName>
</protein>
<name>A0ACB8SKU1_9AGAM</name>
<gene>
    <name evidence="1" type="ORF">BV25DRAFT_1832143</name>
</gene>
<evidence type="ECO:0000313" key="1">
    <source>
        <dbReference type="EMBL" id="KAI0056483.1"/>
    </source>
</evidence>